<dbReference type="PANTHER" id="PTHR31642">
    <property type="entry name" value="TRICHOTHECENE 3-O-ACETYLTRANSFERASE"/>
    <property type="match status" value="1"/>
</dbReference>
<dbReference type="EMBL" id="ML977335">
    <property type="protein sequence ID" value="KAF2111290.1"/>
    <property type="molecule type" value="Genomic_DNA"/>
</dbReference>
<reference evidence="3" key="1">
    <citation type="journal article" date="2020" name="Stud. Mycol.">
        <title>101 Dothideomycetes genomes: a test case for predicting lifestyles and emergence of pathogens.</title>
        <authorList>
            <person name="Haridas S."/>
            <person name="Albert R."/>
            <person name="Binder M."/>
            <person name="Bloem J."/>
            <person name="Labutti K."/>
            <person name="Salamov A."/>
            <person name="Andreopoulos B."/>
            <person name="Baker S."/>
            <person name="Barry K."/>
            <person name="Bills G."/>
            <person name="Bluhm B."/>
            <person name="Cannon C."/>
            <person name="Castanera R."/>
            <person name="Culley D."/>
            <person name="Daum C."/>
            <person name="Ezra D."/>
            <person name="Gonzalez J."/>
            <person name="Henrissat B."/>
            <person name="Kuo A."/>
            <person name="Liang C."/>
            <person name="Lipzen A."/>
            <person name="Lutzoni F."/>
            <person name="Magnuson J."/>
            <person name="Mondo S."/>
            <person name="Nolan M."/>
            <person name="Ohm R."/>
            <person name="Pangilinan J."/>
            <person name="Park H.-J."/>
            <person name="Ramirez L."/>
            <person name="Alfaro M."/>
            <person name="Sun H."/>
            <person name="Tritt A."/>
            <person name="Yoshinaga Y."/>
            <person name="Zwiers L.-H."/>
            <person name="Turgeon B."/>
            <person name="Goodwin S."/>
            <person name="Spatafora J."/>
            <person name="Crous P."/>
            <person name="Grigoriev I."/>
        </authorList>
    </citation>
    <scope>NUCLEOTIDE SEQUENCE</scope>
    <source>
        <strain evidence="3">CBS 627.86</strain>
    </source>
</reference>
<keyword evidence="2" id="KW-0175">Coiled coil</keyword>
<sequence>MTIQGLHLSIIDQTIIRSYIKVLLIYPFPDPYKFGDASTALGSGLRSTLQQYPYLAGSVGPADPVTGKVTAQYPDRIPNVLDSGVFQTVCEPASYSDFDYANLKEQGMPPEVLTSDRFCPISLKDHPGTGCSAADSVQELRNGPVPALAVQVTLISGGLVLSVYAHHCLMDGAGLGVFLERYATNVQTCRPDFQDKSSTPHDHSARRRDIDALVSASKRSLSSSHCPEFQLSPISSKEAIPPAANLRAHPHVMTSRILTFSHGRLSNLRDAMVNALNKRVSVFTVLTALLWVNVARSREPALIEAGVQDQETALGIAVNLKRALGEGFEDYVGNVSFAAWTSIPISKLTAMKSQLKMSPDSSTAKQTDCSMLEAVRTISATLSELDRDWMLKRISYLSAVPDPRRLGYAFSTVNSPHFFVNDWQALGADTHWDIPGTTSSQPEFIRRPYSEGEGGAFGIILPRRRSNGAQSNYEVLVRLAEEDMARFENEMERWVERVLA</sequence>
<dbReference type="OrthoDB" id="1862401at2759"/>
<keyword evidence="1" id="KW-0808">Transferase</keyword>
<dbReference type="InterPro" id="IPR050317">
    <property type="entry name" value="Plant_Fungal_Acyltransferase"/>
</dbReference>
<dbReference type="Pfam" id="PF02458">
    <property type="entry name" value="Transferase"/>
    <property type="match status" value="1"/>
</dbReference>
<name>A0A6A5YW33_9PLEO</name>
<gene>
    <name evidence="3" type="ORF">BDV96DRAFT_500069</name>
</gene>
<evidence type="ECO:0008006" key="5">
    <source>
        <dbReference type="Google" id="ProtNLM"/>
    </source>
</evidence>
<dbReference type="Proteomes" id="UP000799770">
    <property type="component" value="Unassembled WGS sequence"/>
</dbReference>
<dbReference type="Gene3D" id="3.30.559.10">
    <property type="entry name" value="Chloramphenicol acetyltransferase-like domain"/>
    <property type="match status" value="2"/>
</dbReference>
<keyword evidence="4" id="KW-1185">Reference proteome</keyword>
<dbReference type="GO" id="GO:0044550">
    <property type="term" value="P:secondary metabolite biosynthetic process"/>
    <property type="evidence" value="ECO:0007669"/>
    <property type="project" value="TreeGrafter"/>
</dbReference>
<protein>
    <recommendedName>
        <fullName evidence="5">Transferase family-domain-containing protein</fullName>
    </recommendedName>
</protein>
<evidence type="ECO:0000256" key="1">
    <source>
        <dbReference type="ARBA" id="ARBA00022679"/>
    </source>
</evidence>
<accession>A0A6A5YW33</accession>
<evidence type="ECO:0000313" key="4">
    <source>
        <dbReference type="Proteomes" id="UP000799770"/>
    </source>
</evidence>
<dbReference type="PANTHER" id="PTHR31642:SF310">
    <property type="entry name" value="FATTY ALCOHOL:CAFFEOYL-COA ACYLTRANSFERASE"/>
    <property type="match status" value="1"/>
</dbReference>
<evidence type="ECO:0000256" key="2">
    <source>
        <dbReference type="SAM" id="Coils"/>
    </source>
</evidence>
<dbReference type="InterPro" id="IPR023213">
    <property type="entry name" value="CAT-like_dom_sf"/>
</dbReference>
<evidence type="ECO:0000313" key="3">
    <source>
        <dbReference type="EMBL" id="KAF2111290.1"/>
    </source>
</evidence>
<feature type="coiled-coil region" evidence="2">
    <location>
        <begin position="470"/>
        <end position="497"/>
    </location>
</feature>
<organism evidence="3 4">
    <name type="scientific">Lophiotrema nucula</name>
    <dbReference type="NCBI Taxonomy" id="690887"/>
    <lineage>
        <taxon>Eukaryota</taxon>
        <taxon>Fungi</taxon>
        <taxon>Dikarya</taxon>
        <taxon>Ascomycota</taxon>
        <taxon>Pezizomycotina</taxon>
        <taxon>Dothideomycetes</taxon>
        <taxon>Pleosporomycetidae</taxon>
        <taxon>Pleosporales</taxon>
        <taxon>Lophiotremataceae</taxon>
        <taxon>Lophiotrema</taxon>
    </lineage>
</organism>
<dbReference type="GO" id="GO:0016747">
    <property type="term" value="F:acyltransferase activity, transferring groups other than amino-acyl groups"/>
    <property type="evidence" value="ECO:0007669"/>
    <property type="project" value="TreeGrafter"/>
</dbReference>
<proteinExistence type="predicted"/>
<dbReference type="AlphaFoldDB" id="A0A6A5YW33"/>